<gene>
    <name evidence="4" type="ORF">RJ640_026596</name>
</gene>
<comment type="caution">
    <text evidence="4">The sequence shown here is derived from an EMBL/GenBank/DDBJ whole genome shotgun (WGS) entry which is preliminary data.</text>
</comment>
<feature type="domain" description="CCHC-type" evidence="3">
    <location>
        <begin position="139"/>
        <end position="152"/>
    </location>
</feature>
<proteinExistence type="predicted"/>
<evidence type="ECO:0000256" key="1">
    <source>
        <dbReference type="PROSITE-ProRule" id="PRU00047"/>
    </source>
</evidence>
<protein>
    <recommendedName>
        <fullName evidence="3">CCHC-type domain-containing protein</fullName>
    </recommendedName>
</protein>
<dbReference type="Pfam" id="PF14392">
    <property type="entry name" value="zf-CCHC_4"/>
    <property type="match status" value="1"/>
</dbReference>
<evidence type="ECO:0000313" key="4">
    <source>
        <dbReference type="EMBL" id="KAK2979854.1"/>
    </source>
</evidence>
<dbReference type="AlphaFoldDB" id="A0AA88R7P9"/>
<accession>A0AA88R7P9</accession>
<keyword evidence="1" id="KW-0863">Zinc-finger</keyword>
<dbReference type="InterPro" id="IPR040256">
    <property type="entry name" value="At4g02000-like"/>
</dbReference>
<dbReference type="InterPro" id="IPR001878">
    <property type="entry name" value="Znf_CCHC"/>
</dbReference>
<dbReference type="GO" id="GO:0003676">
    <property type="term" value="F:nucleic acid binding"/>
    <property type="evidence" value="ECO:0007669"/>
    <property type="project" value="InterPro"/>
</dbReference>
<sequence>MESIITKTNALQCSNLSDLEEDELNASIDCSLTLLAKVISTKSLNSKAVQTILQKAWNPAKGLPPNMMSRANAEKIGSKLGVVLDIDFATEGNLSWFKYLRIQVRMDISKPLQTGFNRIGKHSIPSWVRIQYERMPNFCFTCGRLGHTNKFCQYPPPIPPENMVSPFGHWLRSDYHDHCPPSAKWNPSSIVSNLSSQEIPPSPTVDSGQPNPKAQERDINKKKPSPTTSRAISNKSKTILPKPPTAVSPIQSTRLTTPFFPNFKVIPLPDSLESSVQPIPLPLEATPIPTFLNQATSYQENPPKPNLLPQKRKPIHNSSQPSKKSKPAQTSSNPSPLHPARIIPTITKSLSLKRQPHSRAKLLRNIKSQARLISSKVSASSSQD</sequence>
<keyword evidence="5" id="KW-1185">Reference proteome</keyword>
<dbReference type="InterPro" id="IPR025836">
    <property type="entry name" value="Zn_knuckle_CX2CX4HX4C"/>
</dbReference>
<dbReference type="PANTHER" id="PTHR31286:SF178">
    <property type="entry name" value="DUF4283 DOMAIN-CONTAINING PROTEIN"/>
    <property type="match status" value="1"/>
</dbReference>
<dbReference type="EMBL" id="JAVXUO010001705">
    <property type="protein sequence ID" value="KAK2979854.1"/>
    <property type="molecule type" value="Genomic_DNA"/>
</dbReference>
<keyword evidence="1" id="KW-0862">Zinc</keyword>
<reference evidence="4" key="1">
    <citation type="submission" date="2022-12" db="EMBL/GenBank/DDBJ databases">
        <title>Draft genome assemblies for two species of Escallonia (Escalloniales).</title>
        <authorList>
            <person name="Chanderbali A."/>
            <person name="Dervinis C."/>
            <person name="Anghel I."/>
            <person name="Soltis D."/>
            <person name="Soltis P."/>
            <person name="Zapata F."/>
        </authorList>
    </citation>
    <scope>NUCLEOTIDE SEQUENCE</scope>
    <source>
        <strain evidence="4">UCBG92.1500</strain>
        <tissue evidence="4">Leaf</tissue>
    </source>
</reference>
<feature type="compositionally biased region" description="Low complexity" evidence="2">
    <location>
        <begin position="318"/>
        <end position="332"/>
    </location>
</feature>
<name>A0AA88R7P9_9ASTE</name>
<dbReference type="PROSITE" id="PS50158">
    <property type="entry name" value="ZF_CCHC"/>
    <property type="match status" value="1"/>
</dbReference>
<keyword evidence="1" id="KW-0479">Metal-binding</keyword>
<evidence type="ECO:0000259" key="3">
    <source>
        <dbReference type="PROSITE" id="PS50158"/>
    </source>
</evidence>
<dbReference type="PANTHER" id="PTHR31286">
    <property type="entry name" value="GLYCINE-RICH CELL WALL STRUCTURAL PROTEIN 1.8-LIKE"/>
    <property type="match status" value="1"/>
</dbReference>
<dbReference type="GO" id="GO:0008270">
    <property type="term" value="F:zinc ion binding"/>
    <property type="evidence" value="ECO:0007669"/>
    <property type="project" value="UniProtKB-KW"/>
</dbReference>
<feature type="compositionally biased region" description="Polar residues" evidence="2">
    <location>
        <begin position="192"/>
        <end position="212"/>
    </location>
</feature>
<evidence type="ECO:0000313" key="5">
    <source>
        <dbReference type="Proteomes" id="UP001187471"/>
    </source>
</evidence>
<dbReference type="Proteomes" id="UP001187471">
    <property type="component" value="Unassembled WGS sequence"/>
</dbReference>
<feature type="region of interest" description="Disordered" evidence="2">
    <location>
        <begin position="295"/>
        <end position="358"/>
    </location>
</feature>
<feature type="region of interest" description="Disordered" evidence="2">
    <location>
        <begin position="192"/>
        <end position="250"/>
    </location>
</feature>
<organism evidence="4 5">
    <name type="scientific">Escallonia rubra</name>
    <dbReference type="NCBI Taxonomy" id="112253"/>
    <lineage>
        <taxon>Eukaryota</taxon>
        <taxon>Viridiplantae</taxon>
        <taxon>Streptophyta</taxon>
        <taxon>Embryophyta</taxon>
        <taxon>Tracheophyta</taxon>
        <taxon>Spermatophyta</taxon>
        <taxon>Magnoliopsida</taxon>
        <taxon>eudicotyledons</taxon>
        <taxon>Gunneridae</taxon>
        <taxon>Pentapetalae</taxon>
        <taxon>asterids</taxon>
        <taxon>campanulids</taxon>
        <taxon>Escalloniales</taxon>
        <taxon>Escalloniaceae</taxon>
        <taxon>Escallonia</taxon>
    </lineage>
</organism>
<feature type="compositionally biased region" description="Polar residues" evidence="2">
    <location>
        <begin position="225"/>
        <end position="237"/>
    </location>
</feature>
<evidence type="ECO:0000256" key="2">
    <source>
        <dbReference type="SAM" id="MobiDB-lite"/>
    </source>
</evidence>